<protein>
    <submittedName>
        <fullName evidence="2">Uncharacterized protein</fullName>
    </submittedName>
</protein>
<evidence type="ECO:0000313" key="3">
    <source>
        <dbReference type="Proteomes" id="UP000467700"/>
    </source>
</evidence>
<dbReference type="EMBL" id="CACVBS010000037">
    <property type="protein sequence ID" value="CAA7262820.1"/>
    <property type="molecule type" value="Genomic_DNA"/>
</dbReference>
<accession>A0A8S0VUW5</accession>
<name>A0A8S0VUW5_CYCAE</name>
<sequence length="123" mass="13643">MSSSLTPTPTPTVKDGGSTGSDRHSVAENFPLSLLADSLSKSRLPPPPNMYTIKLFRSRRLTYRRYTPRTSLGFAKSPDNRSTTVIIDVVDHIPSVISSQTQSFRNKDQGAWGYLNDLQAFLL</sequence>
<gene>
    <name evidence="2" type="ORF">AAE3_LOCUS5163</name>
</gene>
<dbReference type="AlphaFoldDB" id="A0A8S0VUW5"/>
<reference evidence="2 3" key="1">
    <citation type="submission" date="2020-01" db="EMBL/GenBank/DDBJ databases">
        <authorList>
            <person name="Gupta K D."/>
        </authorList>
    </citation>
    <scope>NUCLEOTIDE SEQUENCE [LARGE SCALE GENOMIC DNA]</scope>
</reference>
<evidence type="ECO:0000256" key="1">
    <source>
        <dbReference type="SAM" id="MobiDB-lite"/>
    </source>
</evidence>
<keyword evidence="3" id="KW-1185">Reference proteome</keyword>
<organism evidence="2 3">
    <name type="scientific">Cyclocybe aegerita</name>
    <name type="common">Black poplar mushroom</name>
    <name type="synonym">Agrocybe aegerita</name>
    <dbReference type="NCBI Taxonomy" id="1973307"/>
    <lineage>
        <taxon>Eukaryota</taxon>
        <taxon>Fungi</taxon>
        <taxon>Dikarya</taxon>
        <taxon>Basidiomycota</taxon>
        <taxon>Agaricomycotina</taxon>
        <taxon>Agaricomycetes</taxon>
        <taxon>Agaricomycetidae</taxon>
        <taxon>Agaricales</taxon>
        <taxon>Agaricineae</taxon>
        <taxon>Bolbitiaceae</taxon>
        <taxon>Cyclocybe</taxon>
    </lineage>
</organism>
<comment type="caution">
    <text evidence="2">The sequence shown here is derived from an EMBL/GenBank/DDBJ whole genome shotgun (WGS) entry which is preliminary data.</text>
</comment>
<dbReference type="Proteomes" id="UP000467700">
    <property type="component" value="Unassembled WGS sequence"/>
</dbReference>
<proteinExistence type="predicted"/>
<evidence type="ECO:0000313" key="2">
    <source>
        <dbReference type="EMBL" id="CAA7262820.1"/>
    </source>
</evidence>
<feature type="region of interest" description="Disordered" evidence="1">
    <location>
        <begin position="1"/>
        <end position="25"/>
    </location>
</feature>